<comment type="caution">
    <text evidence="1">The sequence shown here is derived from an EMBL/GenBank/DDBJ whole genome shotgun (WGS) entry which is preliminary data.</text>
</comment>
<accession>A0ABQ9CYF7</accession>
<name>A0ABQ9CYF7_9PASS</name>
<organism evidence="1 2">
    <name type="scientific">Willisornis vidua</name>
    <name type="common">Xingu scale-backed antbird</name>
    <dbReference type="NCBI Taxonomy" id="1566151"/>
    <lineage>
        <taxon>Eukaryota</taxon>
        <taxon>Metazoa</taxon>
        <taxon>Chordata</taxon>
        <taxon>Craniata</taxon>
        <taxon>Vertebrata</taxon>
        <taxon>Euteleostomi</taxon>
        <taxon>Archelosauria</taxon>
        <taxon>Archosauria</taxon>
        <taxon>Dinosauria</taxon>
        <taxon>Saurischia</taxon>
        <taxon>Theropoda</taxon>
        <taxon>Coelurosauria</taxon>
        <taxon>Aves</taxon>
        <taxon>Neognathae</taxon>
        <taxon>Neoaves</taxon>
        <taxon>Telluraves</taxon>
        <taxon>Australaves</taxon>
        <taxon>Passeriformes</taxon>
        <taxon>Thamnophilidae</taxon>
        <taxon>Willisornis</taxon>
    </lineage>
</organism>
<gene>
    <name evidence="1" type="ORF">WISP_102017</name>
</gene>
<evidence type="ECO:0000313" key="2">
    <source>
        <dbReference type="Proteomes" id="UP001145742"/>
    </source>
</evidence>
<dbReference type="EMBL" id="WHWB01034305">
    <property type="protein sequence ID" value="KAJ7411610.1"/>
    <property type="molecule type" value="Genomic_DNA"/>
</dbReference>
<evidence type="ECO:0000313" key="1">
    <source>
        <dbReference type="EMBL" id="KAJ7411610.1"/>
    </source>
</evidence>
<proteinExistence type="predicted"/>
<protein>
    <submittedName>
        <fullName evidence="1">Uncharacterized protein</fullName>
    </submittedName>
</protein>
<reference evidence="1" key="1">
    <citation type="submission" date="2019-10" db="EMBL/GenBank/DDBJ databases">
        <authorList>
            <person name="Soares A.E.R."/>
            <person name="Aleixo A."/>
            <person name="Schneider P."/>
            <person name="Miyaki C.Y."/>
            <person name="Schneider M.P."/>
            <person name="Mello C."/>
            <person name="Vasconcelos A.T.R."/>
        </authorList>
    </citation>
    <scope>NUCLEOTIDE SEQUENCE</scope>
    <source>
        <tissue evidence="1">Muscle</tissue>
    </source>
</reference>
<sequence length="214" mass="24613">MAGQEWDWFQREELIGHISDIRVQNLQEDLTKEMFFGFGRMLKSQSLTWKIHEFLQIVPKMHLHLCWISISSVNIIILFQYAKGHMDGCSCADKFLVQFNSDHCNPSSQMVLDLKDLIQRYGFSFYLHIFTLDSVGKIQSCQFLPVGNALSDTTVTVWWNRLLDGFKTDGTTFGWTLGDQRTDIQLAPSSEQSTRGLVLESKLLDILVSRLVKT</sequence>
<keyword evidence="2" id="KW-1185">Reference proteome</keyword>
<dbReference type="Proteomes" id="UP001145742">
    <property type="component" value="Unassembled WGS sequence"/>
</dbReference>